<dbReference type="RefSeq" id="WP_216063945.1">
    <property type="nucleotide sequence ID" value="NZ_CP123764.1"/>
</dbReference>
<keyword evidence="1" id="KW-0812">Transmembrane</keyword>
<keyword evidence="1" id="KW-0472">Membrane</keyword>
<protein>
    <recommendedName>
        <fullName evidence="4">Glycosyl-4,4'-diaponeurosporenoate acyltransferase</fullName>
    </recommendedName>
</protein>
<feature type="transmembrane region" description="Helical" evidence="1">
    <location>
        <begin position="47"/>
        <end position="64"/>
    </location>
</feature>
<dbReference type="AlphaFoldDB" id="A0AAW7X1Z5"/>
<dbReference type="Proteomes" id="UP001169760">
    <property type="component" value="Unassembled WGS sequence"/>
</dbReference>
<name>A0AAW7X1Z5_9GAMM</name>
<accession>A0AAW7X1Z5</accession>
<sequence length="159" mass="18496">MELDKALSKLFLPNNDSWLKHANPWSVWSRFATLPFIVLSIWSRVWIGWYCLIPISILIFWVWINPTLFSKPKHFDSWGAKAVLGERLFMNRKEVPIPKGYSQVIAILNVLQSCGGIILIYGIWSLDLATTLHGIAYVYLTKMWFLDRMVWLYESSNSA</sequence>
<dbReference type="InterPro" id="IPR046595">
    <property type="entry name" value="DUF6653"/>
</dbReference>
<evidence type="ECO:0000256" key="1">
    <source>
        <dbReference type="SAM" id="Phobius"/>
    </source>
</evidence>
<proteinExistence type="predicted"/>
<evidence type="ECO:0000313" key="3">
    <source>
        <dbReference type="Proteomes" id="UP001169760"/>
    </source>
</evidence>
<gene>
    <name evidence="2" type="ORF">Q4521_02535</name>
</gene>
<organism evidence="2 3">
    <name type="scientific">Saccharophagus degradans</name>
    <dbReference type="NCBI Taxonomy" id="86304"/>
    <lineage>
        <taxon>Bacteria</taxon>
        <taxon>Pseudomonadati</taxon>
        <taxon>Pseudomonadota</taxon>
        <taxon>Gammaproteobacteria</taxon>
        <taxon>Cellvibrionales</taxon>
        <taxon>Cellvibrionaceae</taxon>
        <taxon>Saccharophagus</taxon>
    </lineage>
</organism>
<comment type="caution">
    <text evidence="2">The sequence shown here is derived from an EMBL/GenBank/DDBJ whole genome shotgun (WGS) entry which is preliminary data.</text>
</comment>
<evidence type="ECO:0000313" key="2">
    <source>
        <dbReference type="EMBL" id="MDO6421340.1"/>
    </source>
</evidence>
<evidence type="ECO:0008006" key="4">
    <source>
        <dbReference type="Google" id="ProtNLM"/>
    </source>
</evidence>
<dbReference type="EMBL" id="JAUOPB010000001">
    <property type="protein sequence ID" value="MDO6421340.1"/>
    <property type="molecule type" value="Genomic_DNA"/>
</dbReference>
<feature type="transmembrane region" description="Helical" evidence="1">
    <location>
        <begin position="118"/>
        <end position="140"/>
    </location>
</feature>
<dbReference type="Pfam" id="PF20358">
    <property type="entry name" value="DUF6653"/>
    <property type="match status" value="1"/>
</dbReference>
<keyword evidence="1" id="KW-1133">Transmembrane helix</keyword>
<reference evidence="2" key="1">
    <citation type="submission" date="2023-07" db="EMBL/GenBank/DDBJ databases">
        <title>Genome content predicts the carbon catabolic preferences of heterotrophic bacteria.</title>
        <authorList>
            <person name="Gralka M."/>
        </authorList>
    </citation>
    <scope>NUCLEOTIDE SEQUENCE</scope>
    <source>
        <strain evidence="2">I3M17_2</strain>
    </source>
</reference>